<proteinExistence type="inferred from homology"/>
<protein>
    <submittedName>
        <fullName evidence="10">Monovalent cation/H+ antiporter subunit D</fullName>
    </submittedName>
</protein>
<comment type="similarity">
    <text evidence="2">Belongs to the CPA3 antiporters (TC 2.A.63) subunit D family.</text>
</comment>
<reference evidence="10 11" key="2">
    <citation type="journal article" date="2016" name="Sci. Rep.">
        <title>The genome of Rhizobiales bacteria in predatory ants reveals urease gene functions but no genes for nitrogen fixation.</title>
        <authorList>
            <person name="Neuvonen M.M."/>
            <person name="Tamarit D."/>
            <person name="Naslund K."/>
            <person name="Liebig J."/>
            <person name="Feldhaar H."/>
            <person name="Moran N.A."/>
            <person name="Guy L."/>
            <person name="Andersson S.G."/>
        </authorList>
    </citation>
    <scope>NUCLEOTIDE SEQUENCE [LARGE SCALE GENOMIC DNA]</scope>
    <source>
        <strain evidence="10 11">Hsal</strain>
    </source>
</reference>
<keyword evidence="5 8" id="KW-1133">Transmembrane helix</keyword>
<keyword evidence="3" id="KW-1003">Cell membrane</keyword>
<evidence type="ECO:0000256" key="4">
    <source>
        <dbReference type="ARBA" id="ARBA00022692"/>
    </source>
</evidence>
<evidence type="ECO:0000259" key="9">
    <source>
        <dbReference type="Pfam" id="PF00361"/>
    </source>
</evidence>
<dbReference type="KEGG" id="thd:BHV28_00520"/>
<name>A0A1U9JSD8_9HYPH</name>
<evidence type="ECO:0000256" key="3">
    <source>
        <dbReference type="ARBA" id="ARBA00022475"/>
    </source>
</evidence>
<feature type="transmembrane region" description="Helical" evidence="8">
    <location>
        <begin position="33"/>
        <end position="54"/>
    </location>
</feature>
<dbReference type="GO" id="GO:0005886">
    <property type="term" value="C:plasma membrane"/>
    <property type="evidence" value="ECO:0007669"/>
    <property type="project" value="UniProtKB-SubCell"/>
</dbReference>
<feature type="transmembrane region" description="Helical" evidence="8">
    <location>
        <begin position="338"/>
        <end position="358"/>
    </location>
</feature>
<feature type="transmembrane region" description="Helical" evidence="8">
    <location>
        <begin position="209"/>
        <end position="228"/>
    </location>
</feature>
<evidence type="ECO:0000256" key="7">
    <source>
        <dbReference type="RuleBase" id="RU000320"/>
    </source>
</evidence>
<sequence>MAALLHQLMILPILLPLAVGAVLLFFNEHRYRLKSAISLTAAGILVVIAVVLVIEAQQIAPRADVYHLGSWPAPFGIVLVLDKLSAVMLLLSAVLGVCALMFSLAYWQKVGAYFHSLMQFLLVGINGAFLTGDIFNLFVFFEVMLTASYALVLHGSGVRRVRSGMHYVVVNLVASSCFLIGAALIYGVAGTLNMADLAVKAGAIAEDEQRLFMVAAAILGIAFFVKVAMWPFGFWLPPSFGAAAAPVAAIAAILSEVGIYVILRLSLLIFGDMGGVFANFGSGFLFYSGLVTMAFGLIGVLASQSASGMTSYSVIVSSGTLLAAIGTTHAAITDAVVYYMLSSTLALAALFLLVELLGRIQDSAGNVLAVTMEVYGDDEEDEEEDIGVYIPSTLVVLGVCFMVCAMLLVGMPPLSGFLGKFMLISGIMDPEGFGRYEDMPSSRDWLYISMLIVSSFVPLIAMIRAGMRIFWAPIDSNVPRVQIIEIAPVIVLMVLCLVLTVLVSPVMHYLYGMALSLHEPVHYINSVLGG</sequence>
<evidence type="ECO:0000313" key="10">
    <source>
        <dbReference type="EMBL" id="AQS40778.1"/>
    </source>
</evidence>
<gene>
    <name evidence="10" type="primary">phaD</name>
    <name evidence="10" type="ORF">BHV28_00520</name>
</gene>
<keyword evidence="11" id="KW-1185">Reference proteome</keyword>
<dbReference type="PANTHER" id="PTHR42703">
    <property type="entry name" value="NADH DEHYDROGENASE"/>
    <property type="match status" value="1"/>
</dbReference>
<feature type="transmembrane region" description="Helical" evidence="8">
    <location>
        <begin position="314"/>
        <end position="332"/>
    </location>
</feature>
<dbReference type="PANTHER" id="PTHR42703:SF1">
    <property type="entry name" value="NA(+)_H(+) ANTIPORTER SUBUNIT D1"/>
    <property type="match status" value="1"/>
</dbReference>
<dbReference type="AlphaFoldDB" id="A0A1U9JSD8"/>
<evidence type="ECO:0000256" key="1">
    <source>
        <dbReference type="ARBA" id="ARBA00004651"/>
    </source>
</evidence>
<feature type="transmembrane region" description="Helical" evidence="8">
    <location>
        <begin position="394"/>
        <end position="414"/>
    </location>
</feature>
<feature type="domain" description="NADH:quinone oxidoreductase/Mrp antiporter transmembrane" evidence="9">
    <location>
        <begin position="133"/>
        <end position="429"/>
    </location>
</feature>
<feature type="transmembrane region" description="Helical" evidence="8">
    <location>
        <begin position="6"/>
        <end position="26"/>
    </location>
</feature>
<feature type="transmembrane region" description="Helical" evidence="8">
    <location>
        <begin position="112"/>
        <end position="131"/>
    </location>
</feature>
<evidence type="ECO:0000256" key="2">
    <source>
        <dbReference type="ARBA" id="ARBA00005346"/>
    </source>
</evidence>
<feature type="transmembrane region" description="Helical" evidence="8">
    <location>
        <begin position="167"/>
        <end position="189"/>
    </location>
</feature>
<dbReference type="NCBIfam" id="NF009309">
    <property type="entry name" value="PRK12666.1"/>
    <property type="match status" value="1"/>
</dbReference>
<feature type="transmembrane region" description="Helical" evidence="8">
    <location>
        <begin position="486"/>
        <end position="511"/>
    </location>
</feature>
<comment type="subcellular location">
    <subcellularLocation>
        <location evidence="1">Cell membrane</location>
        <topology evidence="1">Multi-pass membrane protein</topology>
    </subcellularLocation>
    <subcellularLocation>
        <location evidence="7">Membrane</location>
        <topology evidence="7">Multi-pass membrane protein</topology>
    </subcellularLocation>
</comment>
<feature type="transmembrane region" description="Helical" evidence="8">
    <location>
        <begin position="445"/>
        <end position="465"/>
    </location>
</feature>
<reference evidence="10 11" key="1">
    <citation type="journal article" date="2010" name="Science">
        <title>Genomic comparison of the ants Camponotus floridanus and Harpegnathos saltator.</title>
        <authorList>
            <person name="Bonasio R."/>
            <person name="Zhang G."/>
            <person name="Ye C."/>
            <person name="Mutti N.S."/>
            <person name="Fang X."/>
            <person name="Qin N."/>
            <person name="Donahue G."/>
            <person name="Yang P."/>
            <person name="Li Q."/>
            <person name="Li C."/>
            <person name="Zhang P."/>
            <person name="Huang Z."/>
            <person name="Berger S.L."/>
            <person name="Reinberg D."/>
            <person name="Wang J."/>
            <person name="Liebig J."/>
        </authorList>
    </citation>
    <scope>NUCLEOTIDE SEQUENCE [LARGE SCALE GENOMIC DNA]</scope>
    <source>
        <strain evidence="10 11">Hsal</strain>
    </source>
</reference>
<organism evidence="10 11">
    <name type="scientific">Candidatus Tokpelaia hoelldobleri</name>
    <dbReference type="NCBI Taxonomy" id="1902579"/>
    <lineage>
        <taxon>Bacteria</taxon>
        <taxon>Pseudomonadati</taxon>
        <taxon>Pseudomonadota</taxon>
        <taxon>Alphaproteobacteria</taxon>
        <taxon>Hyphomicrobiales</taxon>
        <taxon>Candidatus Tokpelaia</taxon>
    </lineage>
</organism>
<evidence type="ECO:0000256" key="5">
    <source>
        <dbReference type="ARBA" id="ARBA00022989"/>
    </source>
</evidence>
<dbReference type="InterPro" id="IPR050586">
    <property type="entry name" value="CPA3_Na-H_Antiporter_D"/>
</dbReference>
<keyword evidence="6 8" id="KW-0472">Membrane</keyword>
<keyword evidence="4 7" id="KW-0812">Transmembrane</keyword>
<feature type="transmembrane region" description="Helical" evidence="8">
    <location>
        <begin position="240"/>
        <end position="263"/>
    </location>
</feature>
<feature type="transmembrane region" description="Helical" evidence="8">
    <location>
        <begin position="283"/>
        <end position="302"/>
    </location>
</feature>
<dbReference type="STRING" id="1902579.BHV28_00520"/>
<accession>A0A1U9JSD8</accession>
<dbReference type="Pfam" id="PF00361">
    <property type="entry name" value="Proton_antipo_M"/>
    <property type="match status" value="1"/>
</dbReference>
<dbReference type="EMBL" id="CP017315">
    <property type="protein sequence ID" value="AQS40778.1"/>
    <property type="molecule type" value="Genomic_DNA"/>
</dbReference>
<feature type="transmembrane region" description="Helical" evidence="8">
    <location>
        <begin position="84"/>
        <end position="105"/>
    </location>
</feature>
<evidence type="ECO:0000256" key="8">
    <source>
        <dbReference type="SAM" id="Phobius"/>
    </source>
</evidence>
<dbReference type="InterPro" id="IPR001750">
    <property type="entry name" value="ND/Mrp_TM"/>
</dbReference>
<dbReference type="Proteomes" id="UP000188912">
    <property type="component" value="Chromosome"/>
</dbReference>
<evidence type="ECO:0000256" key="6">
    <source>
        <dbReference type="ARBA" id="ARBA00023136"/>
    </source>
</evidence>
<evidence type="ECO:0000313" key="11">
    <source>
        <dbReference type="Proteomes" id="UP000188912"/>
    </source>
</evidence>